<protein>
    <recommendedName>
        <fullName evidence="5">DYW domain-containing protein</fullName>
    </recommendedName>
</protein>
<dbReference type="EMBL" id="JBJKBG010000007">
    <property type="protein sequence ID" value="KAL3731121.1"/>
    <property type="molecule type" value="Genomic_DNA"/>
</dbReference>
<dbReference type="InterPro" id="IPR046848">
    <property type="entry name" value="E_motif"/>
</dbReference>
<feature type="region of interest" description="Disordered" evidence="4">
    <location>
        <begin position="1"/>
        <end position="24"/>
    </location>
</feature>
<feature type="repeat" description="PPR" evidence="3">
    <location>
        <begin position="154"/>
        <end position="188"/>
    </location>
</feature>
<feature type="repeat" description="PPR" evidence="3">
    <location>
        <begin position="457"/>
        <end position="491"/>
    </location>
</feature>
<proteinExistence type="inferred from homology"/>
<dbReference type="Proteomes" id="UP001634007">
    <property type="component" value="Unassembled WGS sequence"/>
</dbReference>
<dbReference type="Pfam" id="PF14432">
    <property type="entry name" value="DYW_deaminase"/>
    <property type="match status" value="1"/>
</dbReference>
<feature type="domain" description="DYW" evidence="5">
    <location>
        <begin position="688"/>
        <end position="764"/>
    </location>
</feature>
<accession>A0ABD3JZ59</accession>
<comment type="similarity">
    <text evidence="1">Belongs to the PPR family. PCMP-H subfamily.</text>
</comment>
<dbReference type="Pfam" id="PF13041">
    <property type="entry name" value="PPR_2"/>
    <property type="match status" value="2"/>
</dbReference>
<feature type="repeat" description="PPR" evidence="3">
    <location>
        <begin position="356"/>
        <end position="390"/>
    </location>
</feature>
<organism evidence="6 7">
    <name type="scientific">Eucalyptus globulus</name>
    <name type="common">Tasmanian blue gum</name>
    <dbReference type="NCBI Taxonomy" id="34317"/>
    <lineage>
        <taxon>Eukaryota</taxon>
        <taxon>Viridiplantae</taxon>
        <taxon>Streptophyta</taxon>
        <taxon>Embryophyta</taxon>
        <taxon>Tracheophyta</taxon>
        <taxon>Spermatophyta</taxon>
        <taxon>Magnoliopsida</taxon>
        <taxon>eudicotyledons</taxon>
        <taxon>Gunneridae</taxon>
        <taxon>Pentapetalae</taxon>
        <taxon>rosids</taxon>
        <taxon>malvids</taxon>
        <taxon>Myrtales</taxon>
        <taxon>Myrtaceae</taxon>
        <taxon>Myrtoideae</taxon>
        <taxon>Eucalypteae</taxon>
        <taxon>Eucalyptus</taxon>
    </lineage>
</organism>
<evidence type="ECO:0000313" key="6">
    <source>
        <dbReference type="EMBL" id="KAL3731121.1"/>
    </source>
</evidence>
<keyword evidence="2" id="KW-0677">Repeat</keyword>
<dbReference type="InterPro" id="IPR002885">
    <property type="entry name" value="PPR_rpt"/>
</dbReference>
<dbReference type="FunFam" id="1.25.40.10:FF:000158">
    <property type="entry name" value="pentatricopeptide repeat-containing protein At2g33680"/>
    <property type="match status" value="1"/>
</dbReference>
<evidence type="ECO:0000259" key="5">
    <source>
        <dbReference type="Pfam" id="PF14432"/>
    </source>
</evidence>
<sequence>MPSVNGFCAPFPPSDPSPLRTGQDRILPARPASFARIPSWVSLNRTSSAKPPPTAQQGHVENLHLVSLSRQGKFEQVHEFIKSMDEAGVAVSPSTYKSLFEACGEMGLLSDGRSIRDRLKNPPGFLEDCALQMYCDCGSLSEARRLFDKMPERSSFAWGTMISAYAQSGVLDKAFQLFSLLIDSGVGPKFSVYTSLLRSLMDSSCLEIGRQMHSHLIRTGSGSNASVGTAICNMYVKCGWLEGARIVFDQMAEKKVVAWTALMVGCTEANKQNDVLPLFMKMVEEGVELDEFAFSIVLKACAWLEDLRVGRQIHGYIVKLGLESEVSVGTPLVDLYVKCTCFESALLAFQKIDNPNDVSWSTLITGYSQSGRVEECLKTYKSLRVRDGSLNPFIYTSIFQACSMLADINSGAQAHADAIKRGLISPLYGESALITMYSKCGNMDYASRVFKSISEPDTIAWTAIIAGYAYHGIASEALRYFRKMQDSGARPNGVTLVAVLTACSHSSLITEAKGYLKSMSSEYGVAPTVDHFNCMIDVYSRAGLLQEAFELINSMNFEPDAMSWKCLLAGCWNHRNLELGRIASENLLRLNPDDTAGYILLFNLCISHEKWEEAARIRKKMMEKKLRKEVSCSWITVKGKWHRFIVGDRHHPQTEEIYAKLKEIDFLDSNSGDRSLLTEEDASCILPERRQQLLEHSERLAIAFGLLSSPRNSPVLIFKNLRACRDCHDFAKHVSTVTKREIVIRDSSRFHHFKLGQCSCCDYW</sequence>
<evidence type="ECO:0000256" key="4">
    <source>
        <dbReference type="SAM" id="MobiDB-lite"/>
    </source>
</evidence>
<dbReference type="GO" id="GO:0099402">
    <property type="term" value="P:plant organ development"/>
    <property type="evidence" value="ECO:0007669"/>
    <property type="project" value="UniProtKB-ARBA"/>
</dbReference>
<evidence type="ECO:0000256" key="2">
    <source>
        <dbReference type="ARBA" id="ARBA00022737"/>
    </source>
</evidence>
<dbReference type="PANTHER" id="PTHR47926">
    <property type="entry name" value="PENTATRICOPEPTIDE REPEAT-CONTAINING PROTEIN"/>
    <property type="match status" value="1"/>
</dbReference>
<dbReference type="Pfam" id="PF12854">
    <property type="entry name" value="PPR_1"/>
    <property type="match status" value="1"/>
</dbReference>
<dbReference type="InterPro" id="IPR032867">
    <property type="entry name" value="DYW_dom"/>
</dbReference>
<evidence type="ECO:0000256" key="1">
    <source>
        <dbReference type="ARBA" id="ARBA00006643"/>
    </source>
</evidence>
<dbReference type="PANTHER" id="PTHR47926:SF378">
    <property type="entry name" value="PENTATRICOPEPTIDE REPEAT (PPR) SUPERFAMILY PROTEIN"/>
    <property type="match status" value="1"/>
</dbReference>
<dbReference type="InterPro" id="IPR046960">
    <property type="entry name" value="PPR_At4g14850-like_plant"/>
</dbReference>
<reference evidence="6 7" key="1">
    <citation type="submission" date="2024-11" db="EMBL/GenBank/DDBJ databases">
        <title>Chromosome-level genome assembly of Eucalyptus globulus Labill. provides insights into its genome evolution.</title>
        <authorList>
            <person name="Li X."/>
        </authorList>
    </citation>
    <scope>NUCLEOTIDE SEQUENCE [LARGE SCALE GENOMIC DNA]</scope>
    <source>
        <strain evidence="6">CL2024</strain>
        <tissue evidence="6">Fresh tender leaves</tissue>
    </source>
</reference>
<name>A0ABD3JZ59_EUCGL</name>
<dbReference type="AlphaFoldDB" id="A0ABD3JZ59"/>
<dbReference type="PROSITE" id="PS51375">
    <property type="entry name" value="PPR"/>
    <property type="match status" value="4"/>
</dbReference>
<gene>
    <name evidence="6" type="ORF">ACJRO7_028056</name>
</gene>
<dbReference type="FunFam" id="1.25.40.10:FF:000309">
    <property type="entry name" value="Pentatricopeptide repeat-containing protein, chloroplastic"/>
    <property type="match status" value="1"/>
</dbReference>
<dbReference type="Gene3D" id="1.25.40.10">
    <property type="entry name" value="Tetratricopeptide repeat domain"/>
    <property type="match status" value="5"/>
</dbReference>
<evidence type="ECO:0000313" key="7">
    <source>
        <dbReference type="Proteomes" id="UP001634007"/>
    </source>
</evidence>
<dbReference type="NCBIfam" id="TIGR00756">
    <property type="entry name" value="PPR"/>
    <property type="match status" value="4"/>
</dbReference>
<comment type="caution">
    <text evidence="6">The sequence shown here is derived from an EMBL/GenBank/DDBJ whole genome shotgun (WGS) entry which is preliminary data.</text>
</comment>
<keyword evidence="7" id="KW-1185">Reference proteome</keyword>
<dbReference type="Pfam" id="PF20431">
    <property type="entry name" value="E_motif"/>
    <property type="match status" value="1"/>
</dbReference>
<dbReference type="Pfam" id="PF01535">
    <property type="entry name" value="PPR"/>
    <property type="match status" value="4"/>
</dbReference>
<evidence type="ECO:0000256" key="3">
    <source>
        <dbReference type="PROSITE-ProRule" id="PRU00708"/>
    </source>
</evidence>
<dbReference type="InterPro" id="IPR011990">
    <property type="entry name" value="TPR-like_helical_dom_sf"/>
</dbReference>
<feature type="repeat" description="PPR" evidence="3">
    <location>
        <begin position="255"/>
        <end position="289"/>
    </location>
</feature>